<keyword evidence="5 10" id="KW-0552">Olfaction</keyword>
<evidence type="ECO:0000256" key="8">
    <source>
        <dbReference type="ARBA" id="ARBA00023170"/>
    </source>
</evidence>
<comment type="subcellular location">
    <subcellularLocation>
        <location evidence="1 10">Cell membrane</location>
        <topology evidence="1 10">Multi-pass membrane protein</topology>
    </subcellularLocation>
</comment>
<proteinExistence type="evidence at transcript level"/>
<keyword evidence="4 10" id="KW-0812">Transmembrane</keyword>
<organism evidence="11">
    <name type="scientific">Adelphocoris lineolatus</name>
    <name type="common">Alfalfa plant bug</name>
    <dbReference type="NCBI Taxonomy" id="236346"/>
    <lineage>
        <taxon>Eukaryota</taxon>
        <taxon>Metazoa</taxon>
        <taxon>Ecdysozoa</taxon>
        <taxon>Arthropoda</taxon>
        <taxon>Hexapoda</taxon>
        <taxon>Insecta</taxon>
        <taxon>Pterygota</taxon>
        <taxon>Neoptera</taxon>
        <taxon>Paraneoptera</taxon>
        <taxon>Hemiptera</taxon>
        <taxon>Heteroptera</taxon>
        <taxon>Panheteroptera</taxon>
        <taxon>Cimicomorpha</taxon>
        <taxon>Miridae</taxon>
        <taxon>Mirini</taxon>
        <taxon>Adelphocoris</taxon>
    </lineage>
</organism>
<dbReference type="Pfam" id="PF02949">
    <property type="entry name" value="7tm_6"/>
    <property type="match status" value="1"/>
</dbReference>
<dbReference type="GO" id="GO:0005549">
    <property type="term" value="F:odorant binding"/>
    <property type="evidence" value="ECO:0007669"/>
    <property type="project" value="InterPro"/>
</dbReference>
<feature type="transmembrane region" description="Helical" evidence="10">
    <location>
        <begin position="79"/>
        <end position="100"/>
    </location>
</feature>
<dbReference type="GO" id="GO:0005886">
    <property type="term" value="C:plasma membrane"/>
    <property type="evidence" value="ECO:0007669"/>
    <property type="project" value="UniProtKB-SubCell"/>
</dbReference>
<feature type="transmembrane region" description="Helical" evidence="10">
    <location>
        <begin position="303"/>
        <end position="325"/>
    </location>
</feature>
<keyword evidence="9 10" id="KW-0807">Transducer</keyword>
<comment type="caution">
    <text evidence="10">Lacks conserved residue(s) required for the propagation of feature annotation.</text>
</comment>
<keyword evidence="3 10" id="KW-0716">Sensory transduction</keyword>
<comment type="similarity">
    <text evidence="10">Belongs to the insect chemoreceptor superfamily. Heteromeric odorant receptor channel (TC 1.A.69) family.</text>
</comment>
<protein>
    <recommendedName>
        <fullName evidence="10">Odorant receptor</fullName>
    </recommendedName>
</protein>
<dbReference type="GO" id="GO:0004984">
    <property type="term" value="F:olfactory receptor activity"/>
    <property type="evidence" value="ECO:0007669"/>
    <property type="project" value="InterPro"/>
</dbReference>
<keyword evidence="6 10" id="KW-1133">Transmembrane helix</keyword>
<feature type="transmembrane region" description="Helical" evidence="10">
    <location>
        <begin position="143"/>
        <end position="164"/>
    </location>
</feature>
<evidence type="ECO:0000256" key="2">
    <source>
        <dbReference type="ARBA" id="ARBA00022475"/>
    </source>
</evidence>
<feature type="transmembrane region" description="Helical" evidence="10">
    <location>
        <begin position="22"/>
        <end position="39"/>
    </location>
</feature>
<dbReference type="PANTHER" id="PTHR21137">
    <property type="entry name" value="ODORANT RECEPTOR"/>
    <property type="match status" value="1"/>
</dbReference>
<evidence type="ECO:0000256" key="10">
    <source>
        <dbReference type="RuleBase" id="RU351113"/>
    </source>
</evidence>
<evidence type="ECO:0000256" key="5">
    <source>
        <dbReference type="ARBA" id="ARBA00022725"/>
    </source>
</evidence>
<evidence type="ECO:0000256" key="1">
    <source>
        <dbReference type="ARBA" id="ARBA00004651"/>
    </source>
</evidence>
<dbReference type="GO" id="GO:0007165">
    <property type="term" value="P:signal transduction"/>
    <property type="evidence" value="ECO:0007669"/>
    <property type="project" value="UniProtKB-KW"/>
</dbReference>
<dbReference type="PANTHER" id="PTHR21137:SF35">
    <property type="entry name" value="ODORANT RECEPTOR 19A-RELATED"/>
    <property type="match status" value="1"/>
</dbReference>
<sequence length="429" mass="49231">MSSNTVYISEKSDAAKKATEYVYERLFIFTIFGGFFGFHHTRWWSMFTYTVFTLYYISVISMIVTMSYSSFLNQSNTSVMSGCLHMTITGLVVSCASITLQLARKDLFKLLVNFVLDENLCEYQSNEYFSHLLKKADEKLRSLLILWLLLYGSAASIAVVFPFVDVYLGYELTLNNVTNVYWRGLPFTLWWPMDADNSTFAWMTCFTSQGLYAMFAASLCTGCMVFYAMMCENIFNHIKLLVFSLEHLDERATLMFKKLYPGKSPKKMRDLYDECYYACIVQNVKHHHRIVIFKDAVMKAANLPIAMPFFGGALLLGLAGINLLSHDDNRIAPKVFFSCLGMTEAGQMFLLCKYGERYQDLSEVLFNASFYTSCFRRSMKCRRAMMIFRLGVSKPMRMTAAKIILLNMETFANLVNSAYSIFNLQSVTS</sequence>
<evidence type="ECO:0000256" key="3">
    <source>
        <dbReference type="ARBA" id="ARBA00022606"/>
    </source>
</evidence>
<dbReference type="EMBL" id="KU523644">
    <property type="protein sequence ID" value="APZ81466.1"/>
    <property type="molecule type" value="mRNA"/>
</dbReference>
<evidence type="ECO:0000256" key="6">
    <source>
        <dbReference type="ARBA" id="ARBA00022989"/>
    </source>
</evidence>
<dbReference type="AlphaFoldDB" id="A0A2I4PHK6"/>
<keyword evidence="2" id="KW-1003">Cell membrane</keyword>
<name>A0A2I4PHK6_ADELI</name>
<evidence type="ECO:0000256" key="4">
    <source>
        <dbReference type="ARBA" id="ARBA00022692"/>
    </source>
</evidence>
<keyword evidence="8 10" id="KW-0675">Receptor</keyword>
<feature type="transmembrane region" description="Helical" evidence="10">
    <location>
        <begin position="46"/>
        <end position="67"/>
    </location>
</feature>
<feature type="transmembrane region" description="Helical" evidence="10">
    <location>
        <begin position="210"/>
        <end position="230"/>
    </location>
</feature>
<evidence type="ECO:0000256" key="7">
    <source>
        <dbReference type="ARBA" id="ARBA00023136"/>
    </source>
</evidence>
<accession>A0A2I4PHK6</accession>
<reference evidence="11" key="1">
    <citation type="submission" date="2016-01" db="EMBL/GenBank/DDBJ databases">
        <title>Candidate chemosensory genes identified in Adelphocoris lineolatus (Goeze) (Hemiptera: Miridae) by antennal transcriptome analysis.</title>
        <authorList>
            <person name="Xiao Y."/>
        </authorList>
    </citation>
    <scope>NUCLEOTIDE SEQUENCE</scope>
</reference>
<dbReference type="InterPro" id="IPR004117">
    <property type="entry name" value="7tm6_olfct_rcpt"/>
</dbReference>
<evidence type="ECO:0000256" key="9">
    <source>
        <dbReference type="ARBA" id="ARBA00023224"/>
    </source>
</evidence>
<keyword evidence="7 10" id="KW-0472">Membrane</keyword>
<evidence type="ECO:0000313" key="11">
    <source>
        <dbReference type="EMBL" id="APZ81466.1"/>
    </source>
</evidence>